<keyword evidence="9 10" id="KW-0472">Membrane</keyword>
<evidence type="ECO:0000256" key="10">
    <source>
        <dbReference type="SAM" id="Phobius"/>
    </source>
</evidence>
<dbReference type="GO" id="GO:0016491">
    <property type="term" value="F:oxidoreductase activity"/>
    <property type="evidence" value="ECO:0007669"/>
    <property type="project" value="InterPro"/>
</dbReference>
<evidence type="ECO:0000259" key="11">
    <source>
        <dbReference type="PROSITE" id="PS51002"/>
    </source>
</evidence>
<evidence type="ECO:0000313" key="13">
    <source>
        <dbReference type="EMBL" id="CAB4897699.1"/>
    </source>
</evidence>
<dbReference type="GO" id="GO:0009055">
    <property type="term" value="F:electron transfer activity"/>
    <property type="evidence" value="ECO:0007669"/>
    <property type="project" value="InterPro"/>
</dbReference>
<evidence type="ECO:0000256" key="5">
    <source>
        <dbReference type="ARBA" id="ARBA00022723"/>
    </source>
</evidence>
<evidence type="ECO:0000256" key="3">
    <source>
        <dbReference type="ARBA" id="ARBA00022617"/>
    </source>
</evidence>
<dbReference type="GO" id="GO:0022904">
    <property type="term" value="P:respiratory electron transport chain"/>
    <property type="evidence" value="ECO:0007669"/>
    <property type="project" value="InterPro"/>
</dbReference>
<dbReference type="SUPFAM" id="SSF81648">
    <property type="entry name" value="a domain/subunit of cytochrome bc1 complex (Ubiquinol-cytochrome c reductase)"/>
    <property type="match status" value="1"/>
</dbReference>
<dbReference type="Gene3D" id="1.20.810.10">
    <property type="entry name" value="Cytochrome Bc1 Complex, Chain C"/>
    <property type="match status" value="1"/>
</dbReference>
<feature type="transmembrane region" description="Helical" evidence="10">
    <location>
        <begin position="441"/>
        <end position="463"/>
    </location>
</feature>
<evidence type="ECO:0000256" key="8">
    <source>
        <dbReference type="ARBA" id="ARBA00023004"/>
    </source>
</evidence>
<feature type="transmembrane region" description="Helical" evidence="10">
    <location>
        <begin position="229"/>
        <end position="250"/>
    </location>
</feature>
<keyword evidence="4 10" id="KW-0812">Transmembrane</keyword>
<dbReference type="EMBL" id="CAFBLP010000157">
    <property type="protein sequence ID" value="CAB4897699.1"/>
    <property type="molecule type" value="Genomic_DNA"/>
</dbReference>
<keyword evidence="5" id="KW-0479">Metal-binding</keyword>
<gene>
    <name evidence="13" type="ORF">UFOPK3376_03243</name>
</gene>
<dbReference type="Pfam" id="PF00032">
    <property type="entry name" value="Cytochrom_B_C"/>
    <property type="match status" value="1"/>
</dbReference>
<feature type="transmembrane region" description="Helical" evidence="10">
    <location>
        <begin position="134"/>
        <end position="152"/>
    </location>
</feature>
<dbReference type="Pfam" id="PF00033">
    <property type="entry name" value="Cytochrome_B"/>
    <property type="match status" value="1"/>
</dbReference>
<dbReference type="InterPro" id="IPR036150">
    <property type="entry name" value="Cyt_b/b6_C_sf"/>
</dbReference>
<keyword evidence="7 10" id="KW-1133">Transmembrane helix</keyword>
<keyword evidence="2" id="KW-0813">Transport</keyword>
<evidence type="ECO:0000256" key="6">
    <source>
        <dbReference type="ARBA" id="ARBA00022982"/>
    </source>
</evidence>
<evidence type="ECO:0000256" key="7">
    <source>
        <dbReference type="ARBA" id="ARBA00022989"/>
    </source>
</evidence>
<dbReference type="InterPro" id="IPR005797">
    <property type="entry name" value="Cyt_b/b6_N"/>
</dbReference>
<dbReference type="GO" id="GO:0046872">
    <property type="term" value="F:metal ion binding"/>
    <property type="evidence" value="ECO:0007669"/>
    <property type="project" value="UniProtKB-KW"/>
</dbReference>
<keyword evidence="8" id="KW-0408">Iron</keyword>
<dbReference type="AlphaFoldDB" id="A0A6J7G219"/>
<dbReference type="SUPFAM" id="SSF81342">
    <property type="entry name" value="Transmembrane di-heme cytochromes"/>
    <property type="match status" value="1"/>
</dbReference>
<dbReference type="InterPro" id="IPR005798">
    <property type="entry name" value="Cyt_b/b6_C"/>
</dbReference>
<feature type="transmembrane region" description="Helical" evidence="10">
    <location>
        <begin position="82"/>
        <end position="104"/>
    </location>
</feature>
<feature type="transmembrane region" description="Helical" evidence="10">
    <location>
        <begin position="408"/>
        <end position="429"/>
    </location>
</feature>
<dbReference type="PROSITE" id="PS51003">
    <property type="entry name" value="CYTB_CTER"/>
    <property type="match status" value="1"/>
</dbReference>
<evidence type="ECO:0000256" key="9">
    <source>
        <dbReference type="ARBA" id="ARBA00023136"/>
    </source>
</evidence>
<evidence type="ECO:0000256" key="1">
    <source>
        <dbReference type="ARBA" id="ARBA00004141"/>
    </source>
</evidence>
<dbReference type="InterPro" id="IPR027387">
    <property type="entry name" value="Cytb/b6-like_sf"/>
</dbReference>
<evidence type="ECO:0000256" key="2">
    <source>
        <dbReference type="ARBA" id="ARBA00022448"/>
    </source>
</evidence>
<proteinExistence type="predicted"/>
<evidence type="ECO:0000256" key="4">
    <source>
        <dbReference type="ARBA" id="ARBA00022692"/>
    </source>
</evidence>
<sequence>MIDQDAVSGEQLRDGLEPDVYPVHEGRWQRLKHTDAWRSMFRHPQLDTPRGRALQGFSNVFLHVYPVKVPRRVLRLRYSWRLGFIATVLFWILVVTGVYLMFFYTPSVTSAYGDMQQLRTGIGFGQLVRNVHRWSAHLMVLVVVLHLVRVFFAGAYKKPREFNWVVGIALLAITLGFSFTGYLLPWDQLSYWAVTVGTNLVSYVPVFGGVLTDLLIGGPQIGQSTLQRFYALHVAVLPLALALMLMVHIWRVRKDGFAVRRGSDTGTVGSFAEGATEFSVDGATTDGAIVGGVAADHLESAGEPVSVMPAATAMALAKGDRVRLLGVVDRESVTAEERQTDDTVFAWPHLITRHVVVALGTIATVLALGVAFAAPLRDIANPNLTPEPAKAPWYFVGLQELLSRFDPLIAGIFVPAGVLTVLALLPYFDKNPATESKYRKVAISIFATILLVAVVLTVIGALFRGPGWKFVPPWQHSYLEM</sequence>
<keyword evidence="6" id="KW-0249">Electron transport</keyword>
<accession>A0A6J7G219</accession>
<protein>
    <submittedName>
        <fullName evidence="13">Unannotated protein</fullName>
    </submittedName>
</protein>
<dbReference type="InterPro" id="IPR016174">
    <property type="entry name" value="Di-haem_cyt_TM"/>
</dbReference>
<evidence type="ECO:0000259" key="12">
    <source>
        <dbReference type="PROSITE" id="PS51003"/>
    </source>
</evidence>
<feature type="domain" description="Cytochrome b/b6 N-terminal region profile" evidence="11">
    <location>
        <begin position="42"/>
        <end position="261"/>
    </location>
</feature>
<dbReference type="GO" id="GO:0016020">
    <property type="term" value="C:membrane"/>
    <property type="evidence" value="ECO:0007669"/>
    <property type="project" value="UniProtKB-SubCell"/>
</dbReference>
<feature type="transmembrane region" description="Helical" evidence="10">
    <location>
        <begin position="355"/>
        <end position="376"/>
    </location>
</feature>
<comment type="subcellular location">
    <subcellularLocation>
        <location evidence="1">Membrane</location>
        <topology evidence="1">Multi-pass membrane protein</topology>
    </subcellularLocation>
</comment>
<name>A0A6J7G219_9ZZZZ</name>
<dbReference type="PROSITE" id="PS51002">
    <property type="entry name" value="CYTB_NTER"/>
    <property type="match status" value="1"/>
</dbReference>
<organism evidence="13">
    <name type="scientific">freshwater metagenome</name>
    <dbReference type="NCBI Taxonomy" id="449393"/>
    <lineage>
        <taxon>unclassified sequences</taxon>
        <taxon>metagenomes</taxon>
        <taxon>ecological metagenomes</taxon>
    </lineage>
</organism>
<feature type="domain" description="Cytochrome b/b6 C-terminal region profile" evidence="12">
    <location>
        <begin position="380"/>
        <end position="481"/>
    </location>
</feature>
<dbReference type="PANTHER" id="PTHR19271:SF16">
    <property type="entry name" value="CYTOCHROME B"/>
    <property type="match status" value="1"/>
</dbReference>
<feature type="transmembrane region" description="Helical" evidence="10">
    <location>
        <begin position="164"/>
        <end position="184"/>
    </location>
</feature>
<reference evidence="13" key="1">
    <citation type="submission" date="2020-05" db="EMBL/GenBank/DDBJ databases">
        <authorList>
            <person name="Chiriac C."/>
            <person name="Salcher M."/>
            <person name="Ghai R."/>
            <person name="Kavagutti S V."/>
        </authorList>
    </citation>
    <scope>NUCLEOTIDE SEQUENCE</scope>
</reference>
<dbReference type="PANTHER" id="PTHR19271">
    <property type="entry name" value="CYTOCHROME B"/>
    <property type="match status" value="1"/>
</dbReference>
<keyword evidence="3" id="KW-0349">Heme</keyword>